<keyword evidence="1" id="KW-0732">Signal</keyword>
<name>A0A3E2U422_9FIRM</name>
<dbReference type="PROSITE" id="PS51257">
    <property type="entry name" value="PROKAR_LIPOPROTEIN"/>
    <property type="match status" value="1"/>
</dbReference>
<comment type="caution">
    <text evidence="2">The sequence shown here is derived from an EMBL/GenBank/DDBJ whole genome shotgun (WGS) entry which is preliminary data.</text>
</comment>
<evidence type="ECO:0008006" key="4">
    <source>
        <dbReference type="Google" id="ProtNLM"/>
    </source>
</evidence>
<feature type="signal peptide" evidence="1">
    <location>
        <begin position="1"/>
        <end position="26"/>
    </location>
</feature>
<gene>
    <name evidence="2" type="ORF">DWZ46_09340</name>
</gene>
<protein>
    <recommendedName>
        <fullName evidence="4">Lipoprotein</fullName>
    </recommendedName>
</protein>
<organism evidence="2 3">
    <name type="scientific">Faecalibacterium prausnitzii</name>
    <dbReference type="NCBI Taxonomy" id="853"/>
    <lineage>
        <taxon>Bacteria</taxon>
        <taxon>Bacillati</taxon>
        <taxon>Bacillota</taxon>
        <taxon>Clostridia</taxon>
        <taxon>Eubacteriales</taxon>
        <taxon>Oscillospiraceae</taxon>
        <taxon>Faecalibacterium</taxon>
    </lineage>
</organism>
<reference evidence="2 3" key="1">
    <citation type="submission" date="2018-08" db="EMBL/GenBank/DDBJ databases">
        <title>A genome reference for cultivated species of the human gut microbiota.</title>
        <authorList>
            <person name="Zou Y."/>
            <person name="Xue W."/>
            <person name="Luo G."/>
        </authorList>
    </citation>
    <scope>NUCLEOTIDE SEQUENCE [LARGE SCALE GENOMIC DNA]</scope>
    <source>
        <strain evidence="2 3">AF32-8AC</strain>
    </source>
</reference>
<dbReference type="RefSeq" id="WP_158403308.1">
    <property type="nucleotide sequence ID" value="NZ_QVER01000010.1"/>
</dbReference>
<evidence type="ECO:0000313" key="3">
    <source>
        <dbReference type="Proteomes" id="UP000260991"/>
    </source>
</evidence>
<accession>A0A3E2U422</accession>
<dbReference type="Proteomes" id="UP000260991">
    <property type="component" value="Unassembled WGS sequence"/>
</dbReference>
<dbReference type="EMBL" id="QVER01000010">
    <property type="protein sequence ID" value="RGB90973.1"/>
    <property type="molecule type" value="Genomic_DNA"/>
</dbReference>
<sequence length="174" mass="18600">MKLKKLLALALAGVLMLALLTGCSGGGNGEDRLVAVGVADLFKGNSQNVEVSYSVPALTRTIRPAFTPDWFLMTPEGIIDGLDENFPIDAGQTLKGFLENSLKAYEQSNFVSFVAFDSTGMSALQQVERFSSGAPAIRVYGKGWSPSANTKLRVGVRHKTVAGREYCLVVVVLA</sequence>
<evidence type="ECO:0000313" key="2">
    <source>
        <dbReference type="EMBL" id="RGB90973.1"/>
    </source>
</evidence>
<feature type="chain" id="PRO_5017581681" description="Lipoprotein" evidence="1">
    <location>
        <begin position="27"/>
        <end position="174"/>
    </location>
</feature>
<proteinExistence type="predicted"/>
<dbReference type="AlphaFoldDB" id="A0A3E2U422"/>
<evidence type="ECO:0000256" key="1">
    <source>
        <dbReference type="SAM" id="SignalP"/>
    </source>
</evidence>